<dbReference type="AlphaFoldDB" id="A0A0A9GET8"/>
<protein>
    <submittedName>
        <fullName evidence="1">Uncharacterized protein</fullName>
    </submittedName>
</protein>
<organism evidence="1">
    <name type="scientific">Arundo donax</name>
    <name type="common">Giant reed</name>
    <name type="synonym">Donax arundinaceus</name>
    <dbReference type="NCBI Taxonomy" id="35708"/>
    <lineage>
        <taxon>Eukaryota</taxon>
        <taxon>Viridiplantae</taxon>
        <taxon>Streptophyta</taxon>
        <taxon>Embryophyta</taxon>
        <taxon>Tracheophyta</taxon>
        <taxon>Spermatophyta</taxon>
        <taxon>Magnoliopsida</taxon>
        <taxon>Liliopsida</taxon>
        <taxon>Poales</taxon>
        <taxon>Poaceae</taxon>
        <taxon>PACMAD clade</taxon>
        <taxon>Arundinoideae</taxon>
        <taxon>Arundineae</taxon>
        <taxon>Arundo</taxon>
    </lineage>
</organism>
<name>A0A0A9GET8_ARUDO</name>
<evidence type="ECO:0000313" key="1">
    <source>
        <dbReference type="EMBL" id="JAE21066.1"/>
    </source>
</evidence>
<reference evidence="1" key="2">
    <citation type="journal article" date="2015" name="Data Brief">
        <title>Shoot transcriptome of the giant reed, Arundo donax.</title>
        <authorList>
            <person name="Barrero R.A."/>
            <person name="Guerrero F.D."/>
            <person name="Moolhuijzen P."/>
            <person name="Goolsby J.A."/>
            <person name="Tidwell J."/>
            <person name="Bellgard S.E."/>
            <person name="Bellgard M.I."/>
        </authorList>
    </citation>
    <scope>NUCLEOTIDE SEQUENCE</scope>
    <source>
        <tissue evidence="1">Shoot tissue taken approximately 20 cm above the soil surface</tissue>
    </source>
</reference>
<proteinExistence type="predicted"/>
<sequence>MDRSSNVIFFFLFHIAKLSCRRTLKTVHSLLKEEGGGGRSAKIFCLTCNHLSSSLRPLFSFVAQKQHIQHQH</sequence>
<reference evidence="1" key="1">
    <citation type="submission" date="2014-09" db="EMBL/GenBank/DDBJ databases">
        <authorList>
            <person name="Magalhaes I.L.F."/>
            <person name="Oliveira U."/>
            <person name="Santos F.R."/>
            <person name="Vidigal T.H.D.A."/>
            <person name="Brescovit A.D."/>
            <person name="Santos A.J."/>
        </authorList>
    </citation>
    <scope>NUCLEOTIDE SEQUENCE</scope>
    <source>
        <tissue evidence="1">Shoot tissue taken approximately 20 cm above the soil surface</tissue>
    </source>
</reference>
<accession>A0A0A9GET8</accession>
<dbReference type="EMBL" id="GBRH01176830">
    <property type="protein sequence ID" value="JAE21066.1"/>
    <property type="molecule type" value="Transcribed_RNA"/>
</dbReference>